<feature type="domain" description="TfoX C-terminal" evidence="1">
    <location>
        <begin position="8"/>
        <end position="82"/>
    </location>
</feature>
<dbReference type="PANTHER" id="PTHR36121">
    <property type="entry name" value="PROTEIN SXY"/>
    <property type="match status" value="1"/>
</dbReference>
<dbReference type="Pfam" id="PF04994">
    <property type="entry name" value="TfoX_C"/>
    <property type="match status" value="1"/>
</dbReference>
<dbReference type="EMBL" id="BAAAEI010000007">
    <property type="protein sequence ID" value="GAA0353024.1"/>
    <property type="molecule type" value="Genomic_DNA"/>
</dbReference>
<gene>
    <name evidence="2" type="ORF">GCM10009092_16690</name>
</gene>
<dbReference type="InterPro" id="IPR007077">
    <property type="entry name" value="TfoX_C"/>
</dbReference>
<protein>
    <recommendedName>
        <fullName evidence="1">TfoX C-terminal domain-containing protein</fullName>
    </recommendedName>
</protein>
<dbReference type="PANTHER" id="PTHR36121:SF1">
    <property type="entry name" value="PROTEIN SXY"/>
    <property type="match status" value="1"/>
</dbReference>
<accession>A0ABN0X1V6</accession>
<dbReference type="InterPro" id="IPR047525">
    <property type="entry name" value="TfoX-like"/>
</dbReference>
<dbReference type="Gene3D" id="1.10.150.20">
    <property type="entry name" value="5' to 3' exonuclease, C-terminal subdomain"/>
    <property type="match status" value="1"/>
</dbReference>
<evidence type="ECO:0000259" key="1">
    <source>
        <dbReference type="Pfam" id="PF04994"/>
    </source>
</evidence>
<evidence type="ECO:0000313" key="2">
    <source>
        <dbReference type="EMBL" id="GAA0353024.1"/>
    </source>
</evidence>
<dbReference type="Proteomes" id="UP001501757">
    <property type="component" value="Unassembled WGS sequence"/>
</dbReference>
<keyword evidence="3" id="KW-1185">Reference proteome</keyword>
<name>A0ABN0X1V6_9ALTE</name>
<evidence type="ECO:0000313" key="3">
    <source>
        <dbReference type="Proteomes" id="UP001501757"/>
    </source>
</evidence>
<reference evidence="2 3" key="1">
    <citation type="journal article" date="2019" name="Int. J. Syst. Evol. Microbiol.">
        <title>The Global Catalogue of Microorganisms (GCM) 10K type strain sequencing project: providing services to taxonomists for standard genome sequencing and annotation.</title>
        <authorList>
            <consortium name="The Broad Institute Genomics Platform"/>
            <consortium name="The Broad Institute Genome Sequencing Center for Infectious Disease"/>
            <person name="Wu L."/>
            <person name="Ma J."/>
        </authorList>
    </citation>
    <scope>NUCLEOTIDE SEQUENCE [LARGE SCALE GENOMIC DNA]</scope>
    <source>
        <strain evidence="2 3">JCM 13378</strain>
    </source>
</reference>
<organism evidence="2 3">
    <name type="scientific">Bowmanella denitrificans</name>
    <dbReference type="NCBI Taxonomy" id="366582"/>
    <lineage>
        <taxon>Bacteria</taxon>
        <taxon>Pseudomonadati</taxon>
        <taxon>Pseudomonadota</taxon>
        <taxon>Gammaproteobacteria</taxon>
        <taxon>Alteromonadales</taxon>
        <taxon>Alteromonadaceae</taxon>
        <taxon>Bowmanella</taxon>
    </lineage>
</organism>
<comment type="caution">
    <text evidence="2">The sequence shown here is derived from an EMBL/GenBank/DDBJ whole genome shotgun (WGS) entry which is preliminary data.</text>
</comment>
<sequence>MLALLVMTDLASLPGLGPKSARWLNESGIHSLAQLQAIGAIRAYAMVSAQRPVSLNLLYALVGALEGRRWQDVAKQDRASLIMALDGYQQLTQMAKEDD</sequence>
<proteinExistence type="predicted"/>